<evidence type="ECO:0000313" key="1">
    <source>
        <dbReference type="EMBL" id="BCM86101.1"/>
    </source>
</evidence>
<name>A0A8H9C8V6_9HYPH</name>
<dbReference type="KEGG" id="mind:mvi_45620"/>
<protein>
    <submittedName>
        <fullName evidence="1">Uncharacterized protein</fullName>
    </submittedName>
</protein>
<accession>A0A8H9C8V6</accession>
<evidence type="ECO:0000313" key="2">
    <source>
        <dbReference type="Proteomes" id="UP000663508"/>
    </source>
</evidence>
<organism evidence="1 2">
    <name type="scientific">Methylobacterium indicum</name>
    <dbReference type="NCBI Taxonomy" id="1775910"/>
    <lineage>
        <taxon>Bacteria</taxon>
        <taxon>Pseudomonadati</taxon>
        <taxon>Pseudomonadota</taxon>
        <taxon>Alphaproteobacteria</taxon>
        <taxon>Hyphomicrobiales</taxon>
        <taxon>Methylobacteriaceae</taxon>
        <taxon>Methylobacterium</taxon>
    </lineage>
</organism>
<dbReference type="EMBL" id="AP024145">
    <property type="protein sequence ID" value="BCM86101.1"/>
    <property type="molecule type" value="Genomic_DNA"/>
</dbReference>
<gene>
    <name evidence="1" type="ORF">mvi_45620</name>
</gene>
<dbReference type="Proteomes" id="UP000663508">
    <property type="component" value="Chromosome"/>
</dbReference>
<sequence length="66" mass="7227">MLQRNIGGMVGTGTEEFRVPSHFGAEPMASPSTAATRPATTGFLAGMRRLWREHSRRIAEFGILPL</sequence>
<reference evidence="1" key="1">
    <citation type="submission" date="2020-11" db="EMBL/GenBank/DDBJ databases">
        <title>Complete genome sequence of a novel pathogenic Methylobacterium strain isolated from rice in Vietnam.</title>
        <authorList>
            <person name="Lai K."/>
            <person name="Okazaki S."/>
            <person name="Higashi K."/>
            <person name="Mori H."/>
            <person name="Toyoda A."/>
            <person name="Kurokawa K."/>
        </authorList>
    </citation>
    <scope>NUCLEOTIDE SEQUENCE</scope>
    <source>
        <strain evidence="1">VL1</strain>
    </source>
</reference>
<dbReference type="AlphaFoldDB" id="A0A8H9C8V6"/>
<proteinExistence type="predicted"/>